<organism evidence="10">
    <name type="scientific">Ostreococcus mediterraneus</name>
    <dbReference type="NCBI Taxonomy" id="1486918"/>
    <lineage>
        <taxon>Eukaryota</taxon>
        <taxon>Viridiplantae</taxon>
        <taxon>Chlorophyta</taxon>
        <taxon>Mamiellophyceae</taxon>
        <taxon>Mamiellales</taxon>
        <taxon>Bathycoccaceae</taxon>
        <taxon>Ostreococcus</taxon>
    </lineage>
</organism>
<dbReference type="InterPro" id="IPR038664">
    <property type="entry name" value="Gar1/Naf1_Cbf5-bd_sf"/>
</dbReference>
<evidence type="ECO:0000256" key="5">
    <source>
        <dbReference type="ARBA" id="ARBA00023242"/>
    </source>
</evidence>
<keyword evidence="5 8" id="KW-0539">Nucleus</keyword>
<evidence type="ECO:0000256" key="1">
    <source>
        <dbReference type="ARBA" id="ARBA00004604"/>
    </source>
</evidence>
<dbReference type="PANTHER" id="PTHR23237:SF6">
    <property type="entry name" value="H_ACA RIBONUCLEOPROTEIN COMPLEX SUBUNIT 1"/>
    <property type="match status" value="1"/>
</dbReference>
<dbReference type="SUPFAM" id="SSF50447">
    <property type="entry name" value="Translation proteins"/>
    <property type="match status" value="1"/>
</dbReference>
<dbReference type="GO" id="GO:0034513">
    <property type="term" value="F:box H/ACA snoRNA binding"/>
    <property type="evidence" value="ECO:0007669"/>
    <property type="project" value="TreeGrafter"/>
</dbReference>
<gene>
    <name evidence="10" type="ORF">OMED0930_LOCUS2890</name>
</gene>
<comment type="subcellular location">
    <subcellularLocation>
        <location evidence="1 8">Nucleus</location>
        <location evidence="1 8">Nucleolus</location>
    </subcellularLocation>
</comment>
<dbReference type="GO" id="GO:0000454">
    <property type="term" value="P:snoRNA guided rRNA pseudouridine synthesis"/>
    <property type="evidence" value="ECO:0007669"/>
    <property type="project" value="TreeGrafter"/>
</dbReference>
<dbReference type="Gene3D" id="2.40.10.230">
    <property type="entry name" value="Probable tRNA pseudouridine synthase domain"/>
    <property type="match status" value="1"/>
</dbReference>
<dbReference type="InterPro" id="IPR007504">
    <property type="entry name" value="H/ACA_rnp_Gar1/Naf1"/>
</dbReference>
<dbReference type="EMBL" id="HBFO01004187">
    <property type="protein sequence ID" value="CAD8811796.1"/>
    <property type="molecule type" value="Transcribed_RNA"/>
</dbReference>
<keyword evidence="3 8" id="KW-0698">rRNA processing</keyword>
<sequence length="113" mass="12240">MRAPAGRGRSQAAARGFGRGGRGQFADATPDVIEEVGELLHECEGELVCNLTHKKVPYFNGAILLQNKVIIGKVEEIFGPINAVKFTVKLSDGVMANSYKPGKRDPFLHVSFV</sequence>
<accession>A0A7S0WD07</accession>
<evidence type="ECO:0000313" key="10">
    <source>
        <dbReference type="EMBL" id="CAD8811796.1"/>
    </source>
</evidence>
<dbReference type="Pfam" id="PF04410">
    <property type="entry name" value="Gar1"/>
    <property type="match status" value="1"/>
</dbReference>
<comment type="subunit">
    <text evidence="8">Component of the small nucleolar ribonucleoprotein particles containing H/ACA-type snoRNAs (H/ACA snoRNPs).</text>
</comment>
<dbReference type="PANTHER" id="PTHR23237">
    <property type="entry name" value="NUCLEOLAR PROTEIN FAMILY A MEMBER 1 SNORNP PROTEIN GAR1"/>
    <property type="match status" value="1"/>
</dbReference>
<evidence type="ECO:0000256" key="6">
    <source>
        <dbReference type="ARBA" id="ARBA00023274"/>
    </source>
</evidence>
<feature type="compositionally biased region" description="Low complexity" evidence="9">
    <location>
        <begin position="1"/>
        <end position="16"/>
    </location>
</feature>
<protein>
    <recommendedName>
        <fullName evidence="8">H/ACA ribonucleoprotein complex subunit</fullName>
    </recommendedName>
</protein>
<evidence type="ECO:0000256" key="4">
    <source>
        <dbReference type="ARBA" id="ARBA00022884"/>
    </source>
</evidence>
<dbReference type="GO" id="GO:0031429">
    <property type="term" value="C:box H/ACA snoRNP complex"/>
    <property type="evidence" value="ECO:0007669"/>
    <property type="project" value="TreeGrafter"/>
</dbReference>
<keyword evidence="6 8" id="KW-0687">Ribonucleoprotein</keyword>
<reference evidence="10" key="1">
    <citation type="submission" date="2021-01" db="EMBL/GenBank/DDBJ databases">
        <authorList>
            <person name="Corre E."/>
            <person name="Pelletier E."/>
            <person name="Niang G."/>
            <person name="Scheremetjew M."/>
            <person name="Finn R."/>
            <person name="Kale V."/>
            <person name="Holt S."/>
            <person name="Cochrane G."/>
            <person name="Meng A."/>
            <person name="Brown T."/>
            <person name="Cohen L."/>
        </authorList>
    </citation>
    <scope>NUCLEOTIDE SEQUENCE</scope>
    <source>
        <strain evidence="10">Clade-D-RCC1621</strain>
    </source>
</reference>
<dbReference type="InterPro" id="IPR009000">
    <property type="entry name" value="Transl_B-barrel_sf"/>
</dbReference>
<name>A0A7S0WD07_9CHLO</name>
<keyword evidence="2 8" id="KW-0690">Ribosome biogenesis</keyword>
<keyword evidence="4 8" id="KW-0694">RNA-binding</keyword>
<evidence type="ECO:0000256" key="9">
    <source>
        <dbReference type="SAM" id="MobiDB-lite"/>
    </source>
</evidence>
<evidence type="ECO:0000256" key="2">
    <source>
        <dbReference type="ARBA" id="ARBA00022517"/>
    </source>
</evidence>
<evidence type="ECO:0000256" key="3">
    <source>
        <dbReference type="ARBA" id="ARBA00022552"/>
    </source>
</evidence>
<evidence type="ECO:0000256" key="7">
    <source>
        <dbReference type="ARBA" id="ARBA00038293"/>
    </source>
</evidence>
<feature type="region of interest" description="Disordered" evidence="9">
    <location>
        <begin position="1"/>
        <end position="25"/>
    </location>
</feature>
<comment type="similarity">
    <text evidence="7 8">Belongs to the GAR1 family.</text>
</comment>
<evidence type="ECO:0000256" key="8">
    <source>
        <dbReference type="RuleBase" id="RU364004"/>
    </source>
</evidence>
<comment type="function">
    <text evidence="8">Required for ribosome biogenesis. Part of a complex which catalyzes pseudouridylation of rRNA. This involves the isomerization of uridine such that the ribose is subsequently attached to C5, instead of the normal N1. Pseudouridine ("psi") residues may serve to stabilize the conformation of rRNAs.</text>
</comment>
<proteinExistence type="inferred from homology"/>
<dbReference type="AlphaFoldDB" id="A0A7S0WD07"/>